<proteinExistence type="predicted"/>
<dbReference type="AlphaFoldDB" id="A0AB38YHN0"/>
<accession>A0AB38YHN0</accession>
<dbReference type="SUPFAM" id="SSF54913">
    <property type="entry name" value="GlnB-like"/>
    <property type="match status" value="1"/>
</dbReference>
<dbReference type="InterPro" id="IPR002187">
    <property type="entry name" value="N-reg_PII"/>
</dbReference>
<dbReference type="InterPro" id="IPR011322">
    <property type="entry name" value="N-reg_PII-like_a/b"/>
</dbReference>
<dbReference type="PROSITE" id="PS51343">
    <property type="entry name" value="PII_GLNB_DOM"/>
    <property type="match status" value="1"/>
</dbReference>
<gene>
    <name evidence="1" type="ORF">NFC81_03325</name>
</gene>
<name>A0AB38YHN0_9GAMM</name>
<dbReference type="RefSeq" id="WP_304996121.1">
    <property type="nucleotide sequence ID" value="NZ_CP101717.1"/>
</dbReference>
<dbReference type="GO" id="GO:0030234">
    <property type="term" value="F:enzyme regulator activity"/>
    <property type="evidence" value="ECO:0007669"/>
    <property type="project" value="InterPro"/>
</dbReference>
<dbReference type="Gene3D" id="3.30.70.120">
    <property type="match status" value="1"/>
</dbReference>
<dbReference type="GO" id="GO:0006808">
    <property type="term" value="P:regulation of nitrogen utilization"/>
    <property type="evidence" value="ECO:0007669"/>
    <property type="project" value="InterPro"/>
</dbReference>
<dbReference type="Pfam" id="PF00543">
    <property type="entry name" value="P-II"/>
    <property type="match status" value="1"/>
</dbReference>
<sequence length="112" mass="12191">MSFKFLIAFVEDSLTDPIMDAARDAGATGCTVINNARGEGLRKTRGIFGLELQAQRDVLLFLVNESLADAVMQRIAEVGQFDDTPGTGIVLQLDVENALGVSHQMQSLHDKR</sequence>
<organism evidence="1">
    <name type="scientific">Salinispirillum sp. LH 10-3-1</name>
    <dbReference type="NCBI Taxonomy" id="2952525"/>
    <lineage>
        <taxon>Bacteria</taxon>
        <taxon>Pseudomonadati</taxon>
        <taxon>Pseudomonadota</taxon>
        <taxon>Gammaproteobacteria</taxon>
        <taxon>Oceanospirillales</taxon>
        <taxon>Saccharospirillaceae</taxon>
        <taxon>Salinispirillum</taxon>
    </lineage>
</organism>
<reference evidence="1" key="1">
    <citation type="submission" date="2022-07" db="EMBL/GenBank/DDBJ databases">
        <title>Complete genome sequence of Salinispirillum sp. LH10-3-1 capable of multiple carbohydrate inversion isolated from a soda lake.</title>
        <authorList>
            <person name="Liu J."/>
            <person name="Zhai Y."/>
            <person name="Zhang H."/>
            <person name="Yang H."/>
            <person name="Qu J."/>
            <person name="Li J."/>
        </authorList>
    </citation>
    <scope>NUCLEOTIDE SEQUENCE</scope>
    <source>
        <strain evidence="1">LH 10-3-1</strain>
    </source>
</reference>
<evidence type="ECO:0000313" key="1">
    <source>
        <dbReference type="EMBL" id="WLD58835.1"/>
    </source>
</evidence>
<dbReference type="InterPro" id="IPR015867">
    <property type="entry name" value="N-reg_PII/ATP_PRibTrfase_C"/>
</dbReference>
<dbReference type="SMART" id="SM00938">
    <property type="entry name" value="P-II"/>
    <property type="match status" value="1"/>
</dbReference>
<dbReference type="EMBL" id="CP101717">
    <property type="protein sequence ID" value="WLD58835.1"/>
    <property type="molecule type" value="Genomic_DNA"/>
</dbReference>
<protein>
    <submittedName>
        <fullName evidence="1">P-II family nitrogen regulator</fullName>
    </submittedName>
</protein>